<dbReference type="HOGENOM" id="CLU_062456_4_1_0"/>
<dbReference type="PATRIC" id="fig|688269.3.peg.863"/>
<dbReference type="AlphaFoldDB" id="F7YYA2"/>
<comment type="similarity">
    <text evidence="5 7 9">Belongs to the PTH family.</text>
</comment>
<keyword evidence="4 7" id="KW-0694">RNA-binding</keyword>
<proteinExistence type="inferred from homology"/>
<accession>F7YYA2</accession>
<evidence type="ECO:0000256" key="6">
    <source>
        <dbReference type="ARBA" id="ARBA00050038"/>
    </source>
</evidence>
<dbReference type="GO" id="GO:0006515">
    <property type="term" value="P:protein quality control for misfolded or incompletely synthesized proteins"/>
    <property type="evidence" value="ECO:0007669"/>
    <property type="project" value="UniProtKB-UniRule"/>
</dbReference>
<evidence type="ECO:0000256" key="9">
    <source>
        <dbReference type="RuleBase" id="RU004320"/>
    </source>
</evidence>
<evidence type="ECO:0000256" key="8">
    <source>
        <dbReference type="RuleBase" id="RU000673"/>
    </source>
</evidence>
<dbReference type="CDD" id="cd00462">
    <property type="entry name" value="PTH"/>
    <property type="match status" value="1"/>
</dbReference>
<reference evidence="10 11" key="1">
    <citation type="submission" date="2010-11" db="EMBL/GenBank/DDBJ databases">
        <title>The complete genome of Thermotoga thermarum DSM 5069.</title>
        <authorList>
            <consortium name="US DOE Joint Genome Institute (JGI-PGF)"/>
            <person name="Lucas S."/>
            <person name="Copeland A."/>
            <person name="Lapidus A."/>
            <person name="Bruce D."/>
            <person name="Goodwin L."/>
            <person name="Pitluck S."/>
            <person name="Kyrpides N."/>
            <person name="Mavromatis K."/>
            <person name="Ivanova N."/>
            <person name="Zeytun A."/>
            <person name="Brettin T."/>
            <person name="Detter J.C."/>
            <person name="Tapia R."/>
            <person name="Han C."/>
            <person name="Land M."/>
            <person name="Hauser L."/>
            <person name="Markowitz V."/>
            <person name="Cheng J.-F."/>
            <person name="Hugenholtz P."/>
            <person name="Woyke T."/>
            <person name="Wu D."/>
            <person name="Spring S."/>
            <person name="Schroeder M."/>
            <person name="Brambilla E."/>
            <person name="Klenk H.-P."/>
            <person name="Eisen J.A."/>
        </authorList>
    </citation>
    <scope>NUCLEOTIDE SEQUENCE [LARGE SCALE GENOMIC DNA]</scope>
    <source>
        <strain evidence="10 11">DSM 5069</strain>
    </source>
</reference>
<evidence type="ECO:0000256" key="4">
    <source>
        <dbReference type="ARBA" id="ARBA00022884"/>
    </source>
</evidence>
<dbReference type="FunFam" id="3.40.50.1470:FF:000001">
    <property type="entry name" value="Peptidyl-tRNA hydrolase"/>
    <property type="match status" value="1"/>
</dbReference>
<feature type="binding site" evidence="7">
    <location>
        <position position="60"/>
    </location>
    <ligand>
        <name>tRNA</name>
        <dbReference type="ChEBI" id="CHEBI:17843"/>
    </ligand>
</feature>
<comment type="subcellular location">
    <subcellularLocation>
        <location evidence="7">Cytoplasm</location>
    </subcellularLocation>
</comment>
<feature type="site" description="Discriminates between blocked and unblocked aminoacyl-tRNA" evidence="7">
    <location>
        <position position="8"/>
    </location>
</feature>
<dbReference type="PANTHER" id="PTHR17224">
    <property type="entry name" value="PEPTIDYL-TRNA HYDROLASE"/>
    <property type="match status" value="1"/>
</dbReference>
<evidence type="ECO:0000256" key="7">
    <source>
        <dbReference type="HAMAP-Rule" id="MF_00083"/>
    </source>
</evidence>
<comment type="subunit">
    <text evidence="7">Monomer.</text>
</comment>
<dbReference type="GO" id="GO:0005737">
    <property type="term" value="C:cytoplasm"/>
    <property type="evidence" value="ECO:0007669"/>
    <property type="project" value="UniProtKB-SubCell"/>
</dbReference>
<comment type="function">
    <text evidence="7">Catalyzes the release of premature peptidyl moieties from peptidyl-tRNA molecules trapped in stalled 50S ribosomal subunits, and thus maintains levels of free tRNAs and 50S ribosomes.</text>
</comment>
<evidence type="ECO:0000256" key="1">
    <source>
        <dbReference type="ARBA" id="ARBA00013260"/>
    </source>
</evidence>
<name>F7YYA2_9THEM</name>
<dbReference type="EC" id="3.1.1.29" evidence="1 7"/>
<dbReference type="GO" id="GO:0072344">
    <property type="term" value="P:rescue of stalled ribosome"/>
    <property type="evidence" value="ECO:0007669"/>
    <property type="project" value="UniProtKB-UniRule"/>
</dbReference>
<dbReference type="HAMAP" id="MF_00083">
    <property type="entry name" value="Pept_tRNA_hydro_bact"/>
    <property type="match status" value="1"/>
</dbReference>
<feature type="site" description="Stabilizes the basic form of H active site to accept a proton" evidence="7">
    <location>
        <position position="85"/>
    </location>
</feature>
<keyword evidence="7" id="KW-0963">Cytoplasm</keyword>
<comment type="catalytic activity">
    <reaction evidence="7 8">
        <text>an N-acyl-L-alpha-aminoacyl-tRNA + H2O = an N-acyl-L-amino acid + a tRNA + H(+)</text>
        <dbReference type="Rhea" id="RHEA:54448"/>
        <dbReference type="Rhea" id="RHEA-COMP:10123"/>
        <dbReference type="Rhea" id="RHEA-COMP:13883"/>
        <dbReference type="ChEBI" id="CHEBI:15377"/>
        <dbReference type="ChEBI" id="CHEBI:15378"/>
        <dbReference type="ChEBI" id="CHEBI:59874"/>
        <dbReference type="ChEBI" id="CHEBI:78442"/>
        <dbReference type="ChEBI" id="CHEBI:138191"/>
        <dbReference type="EC" id="3.1.1.29"/>
    </reaction>
</comment>
<dbReference type="STRING" id="688269.Theth_0839"/>
<dbReference type="OrthoDB" id="9800507at2"/>
<keyword evidence="2 7" id="KW-0820">tRNA-binding</keyword>
<dbReference type="RefSeq" id="WP_013932145.1">
    <property type="nucleotide sequence ID" value="NC_015707.1"/>
</dbReference>
<dbReference type="eggNOG" id="COG0193">
    <property type="taxonomic scope" value="Bacteria"/>
</dbReference>
<feature type="active site" description="Proton acceptor" evidence="7">
    <location>
        <position position="18"/>
    </location>
</feature>
<dbReference type="PANTHER" id="PTHR17224:SF1">
    <property type="entry name" value="PEPTIDYL-TRNA HYDROLASE"/>
    <property type="match status" value="1"/>
</dbReference>
<evidence type="ECO:0000256" key="3">
    <source>
        <dbReference type="ARBA" id="ARBA00022801"/>
    </source>
</evidence>
<keyword evidence="11" id="KW-1185">Reference proteome</keyword>
<dbReference type="InterPro" id="IPR018171">
    <property type="entry name" value="Pept_tRNA_hydro_CS"/>
</dbReference>
<dbReference type="GO" id="GO:0004045">
    <property type="term" value="F:peptidyl-tRNA hydrolase activity"/>
    <property type="evidence" value="ECO:0007669"/>
    <property type="project" value="UniProtKB-UniRule"/>
</dbReference>
<dbReference type="InterPro" id="IPR036416">
    <property type="entry name" value="Pept_tRNA_hydro_sf"/>
</dbReference>
<protein>
    <recommendedName>
        <fullName evidence="6 7">Peptidyl-tRNA hydrolase</fullName>
        <shortName evidence="7">Pth</shortName>
        <ecNumber evidence="1 7">3.1.1.29</ecNumber>
    </recommendedName>
</protein>
<dbReference type="KEGG" id="tta:Theth_0839"/>
<evidence type="ECO:0000256" key="2">
    <source>
        <dbReference type="ARBA" id="ARBA00022555"/>
    </source>
</evidence>
<dbReference type="Gene3D" id="3.40.50.1470">
    <property type="entry name" value="Peptidyl-tRNA hydrolase"/>
    <property type="match status" value="1"/>
</dbReference>
<evidence type="ECO:0000256" key="5">
    <source>
        <dbReference type="ARBA" id="ARBA00038063"/>
    </source>
</evidence>
<keyword evidence="3 7" id="KW-0378">Hydrolase</keyword>
<sequence length="185" mass="20544">MVVVGLGNPGPKYAFNRHNVGFMVVDRFAEINRCKWVLQKLYAESCCGNFWLLKPLTYMNASGVAVREFLTSACLSVNNLIVVYDDVDLPCGKLRIRPKGSSGGHKGLESIIKELGTPDFIRIRIGIGPKPRDLSLADFVLQDFTKEELLIIDKVIDLAIKAIFVIANEGIQKAMTFFNSHEVVA</sequence>
<dbReference type="InterPro" id="IPR001328">
    <property type="entry name" value="Pept_tRNA_hydro"/>
</dbReference>
<evidence type="ECO:0000313" key="10">
    <source>
        <dbReference type="EMBL" id="AEH50923.1"/>
    </source>
</evidence>
<organism evidence="10 11">
    <name type="scientific">Pseudothermotoga thermarum DSM 5069</name>
    <dbReference type="NCBI Taxonomy" id="688269"/>
    <lineage>
        <taxon>Bacteria</taxon>
        <taxon>Thermotogati</taxon>
        <taxon>Thermotogota</taxon>
        <taxon>Thermotogae</taxon>
        <taxon>Thermotogales</taxon>
        <taxon>Thermotogaceae</taxon>
        <taxon>Pseudothermotoga</taxon>
    </lineage>
</organism>
<evidence type="ECO:0000313" key="11">
    <source>
        <dbReference type="Proteomes" id="UP000006804"/>
    </source>
</evidence>
<feature type="binding site" evidence="7">
    <location>
        <position position="13"/>
    </location>
    <ligand>
        <name>tRNA</name>
        <dbReference type="ChEBI" id="CHEBI:17843"/>
    </ligand>
</feature>
<feature type="binding site" evidence="7">
    <location>
        <position position="58"/>
    </location>
    <ligand>
        <name>tRNA</name>
        <dbReference type="ChEBI" id="CHEBI:17843"/>
    </ligand>
</feature>
<dbReference type="GO" id="GO:0000049">
    <property type="term" value="F:tRNA binding"/>
    <property type="evidence" value="ECO:0007669"/>
    <property type="project" value="UniProtKB-UniRule"/>
</dbReference>
<comment type="caution">
    <text evidence="7">Lacks conserved residue(s) required for the propagation of feature annotation.</text>
</comment>
<comment type="function">
    <text evidence="7">Hydrolyzes ribosome-free peptidyl-tRNAs (with 1 or more amino acids incorporated), which drop off the ribosome during protein synthesis, or as a result of ribosome stalling.</text>
</comment>
<dbReference type="Pfam" id="PF01195">
    <property type="entry name" value="Pept_tRNA_hydro"/>
    <property type="match status" value="1"/>
</dbReference>
<dbReference type="Proteomes" id="UP000006804">
    <property type="component" value="Chromosome"/>
</dbReference>
<dbReference type="PROSITE" id="PS01195">
    <property type="entry name" value="PEPT_TRNA_HYDROL_1"/>
    <property type="match status" value="1"/>
</dbReference>
<dbReference type="NCBIfam" id="TIGR00447">
    <property type="entry name" value="pth"/>
    <property type="match status" value="1"/>
</dbReference>
<dbReference type="EMBL" id="CP002351">
    <property type="protein sequence ID" value="AEH50923.1"/>
    <property type="molecule type" value="Genomic_DNA"/>
</dbReference>
<dbReference type="SUPFAM" id="SSF53178">
    <property type="entry name" value="Peptidyl-tRNA hydrolase-like"/>
    <property type="match status" value="1"/>
</dbReference>
<gene>
    <name evidence="7" type="primary">pth</name>
    <name evidence="10" type="ORF">Theth_0839</name>
</gene>